<evidence type="ECO:0000313" key="3">
    <source>
        <dbReference type="Proteomes" id="UP000253958"/>
    </source>
</evidence>
<evidence type="ECO:0000256" key="1">
    <source>
        <dbReference type="SAM" id="MobiDB-lite"/>
    </source>
</evidence>
<dbReference type="Proteomes" id="UP000253958">
    <property type="component" value="Chromosome"/>
</dbReference>
<gene>
    <name evidence="2" type="ORF">DVH21_08220</name>
</gene>
<dbReference type="AlphaFoldDB" id="A0A6N3JYE4"/>
<dbReference type="EMBL" id="CP031263">
    <property type="protein sequence ID" value="AXH89916.1"/>
    <property type="molecule type" value="Genomic_DNA"/>
</dbReference>
<sequence>MQIETDVWECIRDAHQPTPEDRIVNVIVTSARGLRTVAALAAAAFVAVGVSACGDGGSTPSAPAAGQSSAAAPSSAAPSPSDASSAALPGTRYYLSFGEQAAEVHVVKDGTDRVSASVPYGGGDCVRNTITISPYGERLAWVEGAAGAEAGKLVTTRIDGSDRATIAAEPPFSGKAPCDGGDPLVWNTNDRVLVQQDGHMALIDLSSRKPADGDAGNETLKWWTPDGRNWAAVSEGRPYATTDPKVTFYRYTPPAAQAARYDGWRVRSVSADGRYVAVGWINKDETRNDGSFAVVDTRTSKVVDLPGTGEVRSILFSADGTVLVRRDNGISVLDKRFQPVGTVTEPAGLSGASLLAYVPA</sequence>
<dbReference type="InterPro" id="IPR011047">
    <property type="entry name" value="Quinoprotein_ADH-like_sf"/>
</dbReference>
<accession>A0A6N3JYE4</accession>
<protein>
    <recommendedName>
        <fullName evidence="4">WD40-like Beta Propeller Repeat</fullName>
    </recommendedName>
</protein>
<organism evidence="2 3">
    <name type="scientific">Micromonospora aurantiaca</name>
    <name type="common">nom. illeg.</name>
    <dbReference type="NCBI Taxonomy" id="47850"/>
    <lineage>
        <taxon>Bacteria</taxon>
        <taxon>Bacillati</taxon>
        <taxon>Actinomycetota</taxon>
        <taxon>Actinomycetes</taxon>
        <taxon>Micromonosporales</taxon>
        <taxon>Micromonosporaceae</taxon>
        <taxon>Micromonospora</taxon>
    </lineage>
</organism>
<dbReference type="InterPro" id="IPR015943">
    <property type="entry name" value="WD40/YVTN_repeat-like_dom_sf"/>
</dbReference>
<evidence type="ECO:0008006" key="4">
    <source>
        <dbReference type="Google" id="ProtNLM"/>
    </source>
</evidence>
<evidence type="ECO:0000313" key="2">
    <source>
        <dbReference type="EMBL" id="AXH89916.1"/>
    </source>
</evidence>
<dbReference type="Gene3D" id="2.130.10.10">
    <property type="entry name" value="YVTN repeat-like/Quinoprotein amine dehydrogenase"/>
    <property type="match status" value="1"/>
</dbReference>
<dbReference type="SUPFAM" id="SSF50998">
    <property type="entry name" value="Quinoprotein alcohol dehydrogenase-like"/>
    <property type="match status" value="1"/>
</dbReference>
<feature type="region of interest" description="Disordered" evidence="1">
    <location>
        <begin position="57"/>
        <end position="84"/>
    </location>
</feature>
<reference evidence="2 3" key="1">
    <citation type="submission" date="2018-07" db="EMBL/GenBank/DDBJ databases">
        <authorList>
            <person name="Ye Y."/>
        </authorList>
    </citation>
    <scope>NUCLEOTIDE SEQUENCE [LARGE SCALE GENOMIC DNA]</scope>
    <source>
        <strain evidence="3">H14(2018)</strain>
    </source>
</reference>
<name>A0A6N3JYE4_9ACTN</name>
<reference evidence="2 3" key="2">
    <citation type="submission" date="2018-08" db="EMBL/GenBank/DDBJ databases">
        <title>Streptomyces kandeliansis sp. nov., an endophytic bacterium isolated from mangrove plant.</title>
        <authorList>
            <person name="Wang R."/>
        </authorList>
    </citation>
    <scope>NUCLEOTIDE SEQUENCE [LARGE SCALE GENOMIC DNA]</scope>
    <source>
        <strain evidence="3">H14(2018)</strain>
    </source>
</reference>
<proteinExistence type="predicted"/>